<keyword evidence="3" id="KW-1185">Reference proteome</keyword>
<dbReference type="GeneID" id="30032973"/>
<proteinExistence type="predicted"/>
<protein>
    <submittedName>
        <fullName evidence="2">Uncharacterized protein</fullName>
    </submittedName>
</protein>
<reference evidence="2 3" key="1">
    <citation type="submission" date="2016-02" db="EMBL/GenBank/DDBJ databases">
        <title>Complete genome sequence and transcriptome regulation of the pentose utilising yeast Sugiyamaella lignohabitans.</title>
        <authorList>
            <person name="Bellasio M."/>
            <person name="Peymann A."/>
            <person name="Valli M."/>
            <person name="Sipitzky M."/>
            <person name="Graf A."/>
            <person name="Sauer M."/>
            <person name="Marx H."/>
            <person name="Mattanovich D."/>
        </authorList>
    </citation>
    <scope>NUCLEOTIDE SEQUENCE [LARGE SCALE GENOMIC DNA]</scope>
    <source>
        <strain evidence="2 3">CBS 10342</strain>
    </source>
</reference>
<evidence type="ECO:0000313" key="2">
    <source>
        <dbReference type="EMBL" id="ANB12920.1"/>
    </source>
</evidence>
<dbReference type="OrthoDB" id="4092442at2759"/>
<organism evidence="2 3">
    <name type="scientific">Sugiyamaella lignohabitans</name>
    <dbReference type="NCBI Taxonomy" id="796027"/>
    <lineage>
        <taxon>Eukaryota</taxon>
        <taxon>Fungi</taxon>
        <taxon>Dikarya</taxon>
        <taxon>Ascomycota</taxon>
        <taxon>Saccharomycotina</taxon>
        <taxon>Dipodascomycetes</taxon>
        <taxon>Dipodascales</taxon>
        <taxon>Trichomonascaceae</taxon>
        <taxon>Sugiyamaella</taxon>
    </lineage>
</organism>
<accession>A0A167DHB7</accession>
<dbReference type="PANTHER" id="PTHR37449:SF1">
    <property type="entry name" value="OS02G0159950 PROTEIN"/>
    <property type="match status" value="1"/>
</dbReference>
<dbReference type="RefSeq" id="XP_018735397.1">
    <property type="nucleotide sequence ID" value="XM_018878054.1"/>
</dbReference>
<gene>
    <name evidence="2" type="ORF">AWJ20_1198</name>
</gene>
<sequence length="79" mass="8221">MTPPESPDLPLLGATESNSSKNTTHGLASRAFWNTLRTLASDSPIYILSSSGPLTEKKFNENVVAIALASSVLPVPGGP</sequence>
<feature type="compositionally biased region" description="Polar residues" evidence="1">
    <location>
        <begin position="15"/>
        <end position="25"/>
    </location>
</feature>
<dbReference type="AlphaFoldDB" id="A0A167DHB7"/>
<name>A0A167DHB7_9ASCO</name>
<evidence type="ECO:0000313" key="3">
    <source>
        <dbReference type="Proteomes" id="UP000189580"/>
    </source>
</evidence>
<evidence type="ECO:0000256" key="1">
    <source>
        <dbReference type="SAM" id="MobiDB-lite"/>
    </source>
</evidence>
<dbReference type="PANTHER" id="PTHR37449">
    <property type="match status" value="1"/>
</dbReference>
<feature type="region of interest" description="Disordered" evidence="1">
    <location>
        <begin position="1"/>
        <end position="25"/>
    </location>
</feature>
<dbReference type="KEGG" id="slb:AWJ20_1198"/>
<dbReference type="EMBL" id="CP014501">
    <property type="protein sequence ID" value="ANB12920.1"/>
    <property type="molecule type" value="Genomic_DNA"/>
</dbReference>
<dbReference type="Proteomes" id="UP000189580">
    <property type="component" value="Chromosome a"/>
</dbReference>